<dbReference type="AlphaFoldDB" id="A0A1L5PI60"/>
<evidence type="ECO:0000313" key="3">
    <source>
        <dbReference type="Proteomes" id="UP000185109"/>
    </source>
</evidence>
<feature type="compositionally biased region" description="Basic and acidic residues" evidence="1">
    <location>
        <begin position="49"/>
        <end position="72"/>
    </location>
</feature>
<dbReference type="EMBL" id="CP017244">
    <property type="protein sequence ID" value="APO79909.1"/>
    <property type="molecule type" value="Genomic_DNA"/>
</dbReference>
<organism evidence="2 3">
    <name type="scientific">Rhizobium etli 8C-3</name>
    <dbReference type="NCBI Taxonomy" id="538025"/>
    <lineage>
        <taxon>Bacteria</taxon>
        <taxon>Pseudomonadati</taxon>
        <taxon>Pseudomonadota</taxon>
        <taxon>Alphaproteobacteria</taxon>
        <taxon>Hyphomicrobiales</taxon>
        <taxon>Rhizobiaceae</taxon>
        <taxon>Rhizobium/Agrobacterium group</taxon>
        <taxon>Rhizobium</taxon>
    </lineage>
</organism>
<name>A0A1L5PI60_RHIET</name>
<gene>
    <name evidence="2" type="ORF">AM571_PC02183</name>
</gene>
<feature type="region of interest" description="Disordered" evidence="1">
    <location>
        <begin position="40"/>
        <end position="72"/>
    </location>
</feature>
<dbReference type="Proteomes" id="UP000185109">
    <property type="component" value="Plasmid pRsp8C3c"/>
</dbReference>
<sequence>MSSSGISFWMHAITRTAWGAIGPWDNLRRKLPISMPGVAPVAAGPAASARDRFDGRGETAEREARKARNEYA</sequence>
<protein>
    <submittedName>
        <fullName evidence="2">Uncharacterized protein</fullName>
    </submittedName>
</protein>
<accession>A0A1L5PI60</accession>
<evidence type="ECO:0000313" key="2">
    <source>
        <dbReference type="EMBL" id="APO79909.1"/>
    </source>
</evidence>
<keyword evidence="2" id="KW-0614">Plasmid</keyword>
<evidence type="ECO:0000256" key="1">
    <source>
        <dbReference type="SAM" id="MobiDB-lite"/>
    </source>
</evidence>
<geneLocation type="plasmid" evidence="3">
    <name>prsp8c3c</name>
</geneLocation>
<reference evidence="2 3" key="1">
    <citation type="submission" date="2016-09" db="EMBL/GenBank/DDBJ databases">
        <title>The complete genome sequences of Rhizobium gallicum, symbiovars gallicum and phaseoli, symbionts associated to common bean (Phaseolus vulgaris).</title>
        <authorList>
            <person name="Bustos P."/>
            <person name="Santamaria R.I."/>
            <person name="Perez-Carrascal O.M."/>
            <person name="Juarez S."/>
            <person name="Lozano L."/>
            <person name="Martinez-Flores I."/>
            <person name="Martinez-Romero E."/>
            <person name="Cevallos M."/>
            <person name="Romero D."/>
            <person name="Davila G."/>
            <person name="Gonzalez V."/>
        </authorList>
    </citation>
    <scope>NUCLEOTIDE SEQUENCE [LARGE SCALE GENOMIC DNA]</scope>
    <source>
        <strain evidence="2 3">8C-3</strain>
        <plasmid evidence="3">Plasmid prsp8c3c</plasmid>
    </source>
</reference>
<proteinExistence type="predicted"/>